<dbReference type="NCBIfam" id="TIGR02281">
    <property type="entry name" value="clan_AA_DTGA"/>
    <property type="match status" value="1"/>
</dbReference>
<feature type="transmembrane region" description="Helical" evidence="1">
    <location>
        <begin position="32"/>
        <end position="52"/>
    </location>
</feature>
<dbReference type="Pfam" id="PF13650">
    <property type="entry name" value="Asp_protease_2"/>
    <property type="match status" value="1"/>
</dbReference>
<keyword evidence="3" id="KW-1185">Reference proteome</keyword>
<dbReference type="GO" id="GO:0006508">
    <property type="term" value="P:proteolysis"/>
    <property type="evidence" value="ECO:0007669"/>
    <property type="project" value="UniProtKB-KW"/>
</dbReference>
<comment type="caution">
    <text evidence="2">The sequence shown here is derived from an EMBL/GenBank/DDBJ whole genome shotgun (WGS) entry which is preliminary data.</text>
</comment>
<dbReference type="GO" id="GO:0004190">
    <property type="term" value="F:aspartic-type endopeptidase activity"/>
    <property type="evidence" value="ECO:0007669"/>
    <property type="project" value="InterPro"/>
</dbReference>
<accession>A0A931FM35</accession>
<keyword evidence="1" id="KW-0472">Membrane</keyword>
<gene>
    <name evidence="2" type="ORF">I2H38_01770</name>
</gene>
<dbReference type="InterPro" id="IPR011969">
    <property type="entry name" value="Clan_AA_Asp_peptidase_C"/>
</dbReference>
<keyword evidence="2" id="KW-0378">Hydrolase</keyword>
<dbReference type="Proteomes" id="UP000599312">
    <property type="component" value="Unassembled WGS sequence"/>
</dbReference>
<keyword evidence="1" id="KW-1133">Transmembrane helix</keyword>
<organism evidence="2 3">
    <name type="scientific">Microvirga alba</name>
    <dbReference type="NCBI Taxonomy" id="2791025"/>
    <lineage>
        <taxon>Bacteria</taxon>
        <taxon>Pseudomonadati</taxon>
        <taxon>Pseudomonadota</taxon>
        <taxon>Alphaproteobacteria</taxon>
        <taxon>Hyphomicrobiales</taxon>
        <taxon>Methylobacteriaceae</taxon>
        <taxon>Microvirga</taxon>
    </lineage>
</organism>
<dbReference type="InterPro" id="IPR034122">
    <property type="entry name" value="Retropepsin-like_bacterial"/>
</dbReference>
<protein>
    <submittedName>
        <fullName evidence="2">TIGR02281 family clan AA aspartic protease</fullName>
        <ecNumber evidence="2">3.4.23.-</ecNumber>
    </submittedName>
</protein>
<dbReference type="RefSeq" id="WP_196270078.1">
    <property type="nucleotide sequence ID" value="NZ_JADQDO010000001.1"/>
</dbReference>
<dbReference type="EC" id="3.4.23.-" evidence="2"/>
<sequence>MRGARGAGFLLLAAAFLIAALVEETIAGLSASETALIVGFGAVALILAAGIIEKFSRHWTYGVQALAVSGGILAALIIAYSSRDEFQALLDRAIGDVSLGRTVVTDKGEVVAARKMDGSFVVAASVNGRETRFIFDTGASTVVIRGEHAAALGFRPEALDYSIPVSTANGMALAAPVIIPTLSVGPITERNVQALITQSGSLHANLLGMTFLERLGSYEVRSNRLILRAKN</sequence>
<dbReference type="Gene3D" id="2.40.70.10">
    <property type="entry name" value="Acid Proteases"/>
    <property type="match status" value="1"/>
</dbReference>
<feature type="transmembrane region" description="Helical" evidence="1">
    <location>
        <begin position="59"/>
        <end position="80"/>
    </location>
</feature>
<evidence type="ECO:0000313" key="2">
    <source>
        <dbReference type="EMBL" id="MBF9232100.1"/>
    </source>
</evidence>
<dbReference type="CDD" id="cd05483">
    <property type="entry name" value="retropepsin_like_bacteria"/>
    <property type="match status" value="1"/>
</dbReference>
<dbReference type="AlphaFoldDB" id="A0A931FM35"/>
<name>A0A931FM35_9HYPH</name>
<evidence type="ECO:0000313" key="3">
    <source>
        <dbReference type="Proteomes" id="UP000599312"/>
    </source>
</evidence>
<evidence type="ECO:0000256" key="1">
    <source>
        <dbReference type="SAM" id="Phobius"/>
    </source>
</evidence>
<dbReference type="PROSITE" id="PS00141">
    <property type="entry name" value="ASP_PROTEASE"/>
    <property type="match status" value="1"/>
</dbReference>
<dbReference type="SUPFAM" id="SSF50630">
    <property type="entry name" value="Acid proteases"/>
    <property type="match status" value="1"/>
</dbReference>
<keyword evidence="1" id="KW-0812">Transmembrane</keyword>
<proteinExistence type="predicted"/>
<dbReference type="InterPro" id="IPR021109">
    <property type="entry name" value="Peptidase_aspartic_dom_sf"/>
</dbReference>
<keyword evidence="2" id="KW-0645">Protease</keyword>
<dbReference type="EMBL" id="JADQDO010000001">
    <property type="protein sequence ID" value="MBF9232100.1"/>
    <property type="molecule type" value="Genomic_DNA"/>
</dbReference>
<reference evidence="2" key="1">
    <citation type="submission" date="2020-11" db="EMBL/GenBank/DDBJ databases">
        <authorList>
            <person name="Kim M.K."/>
        </authorList>
    </citation>
    <scope>NUCLEOTIDE SEQUENCE</scope>
    <source>
        <strain evidence="2">BT350</strain>
    </source>
</reference>
<dbReference type="InterPro" id="IPR001969">
    <property type="entry name" value="Aspartic_peptidase_AS"/>
</dbReference>